<dbReference type="EMBL" id="JBHSEW010000010">
    <property type="protein sequence ID" value="MFC4622936.1"/>
    <property type="molecule type" value="Genomic_DNA"/>
</dbReference>
<evidence type="ECO:0000313" key="2">
    <source>
        <dbReference type="EMBL" id="MFC4622936.1"/>
    </source>
</evidence>
<organism evidence="2 3">
    <name type="scientific">Comamonas nitrativorans</name>
    <dbReference type="NCBI Taxonomy" id="108437"/>
    <lineage>
        <taxon>Bacteria</taxon>
        <taxon>Pseudomonadati</taxon>
        <taxon>Pseudomonadota</taxon>
        <taxon>Betaproteobacteria</taxon>
        <taxon>Burkholderiales</taxon>
        <taxon>Comamonadaceae</taxon>
        <taxon>Comamonas</taxon>
    </lineage>
</organism>
<comment type="caution">
    <text evidence="2">The sequence shown here is derived from an EMBL/GenBank/DDBJ whole genome shotgun (WGS) entry which is preliminary data.</text>
</comment>
<proteinExistence type="predicted"/>
<dbReference type="InterPro" id="IPR002871">
    <property type="entry name" value="NIF_FeS_clus_asmbl_NifU_N"/>
</dbReference>
<dbReference type="Proteomes" id="UP001595967">
    <property type="component" value="Unassembled WGS sequence"/>
</dbReference>
<dbReference type="Pfam" id="PF01592">
    <property type="entry name" value="NifU_N"/>
    <property type="match status" value="1"/>
</dbReference>
<dbReference type="PANTHER" id="PTHR10093">
    <property type="entry name" value="IRON-SULFUR CLUSTER ASSEMBLY ENZYME NIFU HOMOLOG"/>
    <property type="match status" value="1"/>
</dbReference>
<gene>
    <name evidence="2" type="ORF">ACFO3A_12020</name>
</gene>
<dbReference type="Gene3D" id="3.90.1010.10">
    <property type="match status" value="1"/>
</dbReference>
<protein>
    <submittedName>
        <fullName evidence="2">Iron-sulfur cluster assembly scaffold protein</fullName>
    </submittedName>
</protein>
<dbReference type="CDD" id="cd06664">
    <property type="entry name" value="IscU_like"/>
    <property type="match status" value="1"/>
</dbReference>
<sequence length="140" mass="14628">MASPEYSDLLLEHSRHPRNAGAFAASAPDIGTALVGSPENGAVVQLQIQVQAGLPAQIRAVRFKAYGDTATIAAASLMTEWLHGKTLDEAQQLTSSQLVQALGVPPARVFGAMLVQDAVRSAIAHYTCQHPAGQPSTALS</sequence>
<dbReference type="SUPFAM" id="SSF82649">
    <property type="entry name" value="SufE/NifU"/>
    <property type="match status" value="1"/>
</dbReference>
<feature type="domain" description="NIF system FeS cluster assembly NifU N-terminal" evidence="1">
    <location>
        <begin position="5"/>
        <end position="128"/>
    </location>
</feature>
<reference evidence="3" key="1">
    <citation type="journal article" date="2019" name="Int. J. Syst. Evol. Microbiol.">
        <title>The Global Catalogue of Microorganisms (GCM) 10K type strain sequencing project: providing services to taxonomists for standard genome sequencing and annotation.</title>
        <authorList>
            <consortium name="The Broad Institute Genomics Platform"/>
            <consortium name="The Broad Institute Genome Sequencing Center for Infectious Disease"/>
            <person name="Wu L."/>
            <person name="Ma J."/>
        </authorList>
    </citation>
    <scope>NUCLEOTIDE SEQUENCE [LARGE SCALE GENOMIC DNA]</scope>
    <source>
        <strain evidence="3">JCM 11650</strain>
    </source>
</reference>
<evidence type="ECO:0000259" key="1">
    <source>
        <dbReference type="Pfam" id="PF01592"/>
    </source>
</evidence>
<accession>A0ABV9H147</accession>
<keyword evidence="3" id="KW-1185">Reference proteome</keyword>
<name>A0ABV9H147_9BURK</name>
<evidence type="ECO:0000313" key="3">
    <source>
        <dbReference type="Proteomes" id="UP001595967"/>
    </source>
</evidence>
<dbReference type="RefSeq" id="WP_377726610.1">
    <property type="nucleotide sequence ID" value="NZ_JBHSEW010000010.1"/>
</dbReference>